<dbReference type="Proteomes" id="UP000298416">
    <property type="component" value="Unassembled WGS sequence"/>
</dbReference>
<evidence type="ECO:0000313" key="2">
    <source>
        <dbReference type="Proteomes" id="UP000298416"/>
    </source>
</evidence>
<proteinExistence type="predicted"/>
<keyword evidence="2" id="KW-1185">Reference proteome</keyword>
<name>A0A8X8YXS3_SALSN</name>
<reference evidence="1" key="2">
    <citation type="submission" date="2020-08" db="EMBL/GenBank/DDBJ databases">
        <title>Plant Genome Project.</title>
        <authorList>
            <person name="Zhang R.-G."/>
        </authorList>
    </citation>
    <scope>NUCLEOTIDE SEQUENCE</scope>
    <source>
        <strain evidence="1">Huo1</strain>
        <tissue evidence="1">Leaf</tissue>
    </source>
</reference>
<gene>
    <name evidence="1" type="ORF">SASPL_153640</name>
</gene>
<organism evidence="1">
    <name type="scientific">Salvia splendens</name>
    <name type="common">Scarlet sage</name>
    <dbReference type="NCBI Taxonomy" id="180675"/>
    <lineage>
        <taxon>Eukaryota</taxon>
        <taxon>Viridiplantae</taxon>
        <taxon>Streptophyta</taxon>
        <taxon>Embryophyta</taxon>
        <taxon>Tracheophyta</taxon>
        <taxon>Spermatophyta</taxon>
        <taxon>Magnoliopsida</taxon>
        <taxon>eudicotyledons</taxon>
        <taxon>Gunneridae</taxon>
        <taxon>Pentapetalae</taxon>
        <taxon>asterids</taxon>
        <taxon>lamiids</taxon>
        <taxon>Lamiales</taxon>
        <taxon>Lamiaceae</taxon>
        <taxon>Nepetoideae</taxon>
        <taxon>Mentheae</taxon>
        <taxon>Salviinae</taxon>
        <taxon>Salvia</taxon>
        <taxon>Salvia subgen. Calosphace</taxon>
        <taxon>core Calosphace</taxon>
    </lineage>
</organism>
<comment type="caution">
    <text evidence="1">The sequence shown here is derived from an EMBL/GenBank/DDBJ whole genome shotgun (WGS) entry which is preliminary data.</text>
</comment>
<dbReference type="EMBL" id="PNBA02000022">
    <property type="protein sequence ID" value="KAG6384821.1"/>
    <property type="molecule type" value="Genomic_DNA"/>
</dbReference>
<sequence length="88" mass="9704">MSSDPIPWVKLANPSVISSSFHFSSSSLSPATATAAFAADDFRRPRITKYFLWNGGVMVAEQDKASCKVQVRSNLSIEIIPKCFRSLH</sequence>
<reference evidence="1" key="1">
    <citation type="submission" date="2018-01" db="EMBL/GenBank/DDBJ databases">
        <authorList>
            <person name="Mao J.F."/>
        </authorList>
    </citation>
    <scope>NUCLEOTIDE SEQUENCE</scope>
    <source>
        <strain evidence="1">Huo1</strain>
        <tissue evidence="1">Leaf</tissue>
    </source>
</reference>
<evidence type="ECO:0000313" key="1">
    <source>
        <dbReference type="EMBL" id="KAG6384821.1"/>
    </source>
</evidence>
<accession>A0A8X8YXS3</accession>
<dbReference type="AlphaFoldDB" id="A0A8X8YXS3"/>
<protein>
    <submittedName>
        <fullName evidence="1">Uncharacterized protein</fullName>
    </submittedName>
</protein>